<evidence type="ECO:0000313" key="3">
    <source>
        <dbReference type="Proteomes" id="UP001187734"/>
    </source>
</evidence>
<dbReference type="EMBL" id="ONZP01000701">
    <property type="protein sequence ID" value="SPJ89717.1"/>
    <property type="molecule type" value="Genomic_DNA"/>
</dbReference>
<dbReference type="AlphaFoldDB" id="A0AAE8MN87"/>
<organism evidence="2 3">
    <name type="scientific">Fusarium torulosum</name>
    <dbReference type="NCBI Taxonomy" id="33205"/>
    <lineage>
        <taxon>Eukaryota</taxon>
        <taxon>Fungi</taxon>
        <taxon>Dikarya</taxon>
        <taxon>Ascomycota</taxon>
        <taxon>Pezizomycotina</taxon>
        <taxon>Sordariomycetes</taxon>
        <taxon>Hypocreomycetidae</taxon>
        <taxon>Hypocreales</taxon>
        <taxon>Nectriaceae</taxon>
        <taxon>Fusarium</taxon>
    </lineage>
</organism>
<feature type="transmembrane region" description="Helical" evidence="1">
    <location>
        <begin position="23"/>
        <end position="41"/>
    </location>
</feature>
<gene>
    <name evidence="2" type="ORF">FTOL_13078</name>
</gene>
<keyword evidence="1" id="KW-0812">Transmembrane</keyword>
<evidence type="ECO:0000256" key="1">
    <source>
        <dbReference type="SAM" id="Phobius"/>
    </source>
</evidence>
<accession>A0AAE8MN87</accession>
<sequence length="446" mass="51118">MKSSELPTSSLVTSARALNCTRGHIGICAIVLMFIMSTVVWKQRDLVAVRLPSFEQKIPNTLNSNNTTSANGTLDRFWSANGECMKDLSHWEKPADISKIMGLVFYGRRQSVSILDCYLKRNLVKNGGLLDGVIFVERTRDPHDLAFLNKLIESESTYEKWEVEMGDKDNFASGFGNSYDRVEDNVMYVKIDDDIVFMEDSVIPSIVKKKIDHPEYYIVSANVVNQPLLSWVHWNLGSIRPYLPEVDETNHPRLSKVDSQKKFDWRPSNLPSWNGPESFSLASWEPDGVKHRWLPLDKNRKDHILDTTPIEGTEYHPMGRGWTEWKIGAQEHFSLFENLEKKKLSAYKFDTWDFQYERMGIQFVALLGRDINRAKPIEADDENHFSCTVPRALGRHAVADGRGVVAHYSFGSQREGMDQTDILDRYRSFALDKICAGPMLWTPNED</sequence>
<name>A0AAE8MN87_9HYPO</name>
<keyword evidence="1" id="KW-1133">Transmembrane helix</keyword>
<keyword evidence="3" id="KW-1185">Reference proteome</keyword>
<reference evidence="2" key="1">
    <citation type="submission" date="2018-03" db="EMBL/GenBank/DDBJ databases">
        <authorList>
            <person name="Guldener U."/>
        </authorList>
    </citation>
    <scope>NUCLEOTIDE SEQUENCE</scope>
</reference>
<evidence type="ECO:0000313" key="2">
    <source>
        <dbReference type="EMBL" id="SPJ89717.1"/>
    </source>
</evidence>
<keyword evidence="1" id="KW-0472">Membrane</keyword>
<protein>
    <submittedName>
        <fullName evidence="2">Uncharacterized protein</fullName>
    </submittedName>
</protein>
<proteinExistence type="predicted"/>
<comment type="caution">
    <text evidence="2">The sequence shown here is derived from an EMBL/GenBank/DDBJ whole genome shotgun (WGS) entry which is preliminary data.</text>
</comment>
<dbReference type="Proteomes" id="UP001187734">
    <property type="component" value="Unassembled WGS sequence"/>
</dbReference>